<dbReference type="InterPro" id="IPR010635">
    <property type="entry name" value="Heparan_SO4-6-sulfoTrfase"/>
</dbReference>
<accession>A0AAE1AQ38</accession>
<dbReference type="EMBL" id="JAWDGP010001428">
    <property type="protein sequence ID" value="KAK3791843.1"/>
    <property type="molecule type" value="Genomic_DNA"/>
</dbReference>
<comment type="function">
    <text evidence="8">6-O-sulfation enzyme which catalyzes the transfer of sulfate from 3'-phosphoadenosine 5'-phosphosulfate (PAPS) to position 6 of the N-sulfoglucosamine residue (GlcNS) of heparan sulfate.</text>
</comment>
<keyword evidence="8" id="KW-0735">Signal-anchor</keyword>
<dbReference type="AlphaFoldDB" id="A0AAE1AQ38"/>
<evidence type="ECO:0000313" key="9">
    <source>
        <dbReference type="EMBL" id="KAK3791843.1"/>
    </source>
</evidence>
<reference evidence="9" key="1">
    <citation type="journal article" date="2023" name="G3 (Bethesda)">
        <title>A reference genome for the long-term kleptoplast-retaining sea slug Elysia crispata morphotype clarki.</title>
        <authorList>
            <person name="Eastman K.E."/>
            <person name="Pendleton A.L."/>
            <person name="Shaikh M.A."/>
            <person name="Suttiyut T."/>
            <person name="Ogas R."/>
            <person name="Tomko P."/>
            <person name="Gavelis G."/>
            <person name="Widhalm J.R."/>
            <person name="Wisecaver J.H."/>
        </authorList>
    </citation>
    <scope>NUCLEOTIDE SEQUENCE</scope>
    <source>
        <strain evidence="9">ECLA1</strain>
    </source>
</reference>
<keyword evidence="5" id="KW-1133">Transmembrane helix</keyword>
<evidence type="ECO:0000256" key="8">
    <source>
        <dbReference type="RuleBase" id="RU364122"/>
    </source>
</evidence>
<dbReference type="PANTHER" id="PTHR12812">
    <property type="entry name" value="HEPARAN SULFATE 6-O-SULFOTRANSFERASE 3"/>
    <property type="match status" value="1"/>
</dbReference>
<gene>
    <name evidence="9" type="ORF">RRG08_026746</name>
</gene>
<evidence type="ECO:0000256" key="5">
    <source>
        <dbReference type="ARBA" id="ARBA00022989"/>
    </source>
</evidence>
<dbReference type="Pfam" id="PF03567">
    <property type="entry name" value="Sulfotransfer_2"/>
    <property type="match status" value="1"/>
</dbReference>
<dbReference type="InterPro" id="IPR005331">
    <property type="entry name" value="Sulfotransferase"/>
</dbReference>
<organism evidence="9 10">
    <name type="scientific">Elysia crispata</name>
    <name type="common">lettuce slug</name>
    <dbReference type="NCBI Taxonomy" id="231223"/>
    <lineage>
        <taxon>Eukaryota</taxon>
        <taxon>Metazoa</taxon>
        <taxon>Spiralia</taxon>
        <taxon>Lophotrochozoa</taxon>
        <taxon>Mollusca</taxon>
        <taxon>Gastropoda</taxon>
        <taxon>Heterobranchia</taxon>
        <taxon>Euthyneura</taxon>
        <taxon>Panpulmonata</taxon>
        <taxon>Sacoglossa</taxon>
        <taxon>Placobranchoidea</taxon>
        <taxon>Plakobranchidae</taxon>
        <taxon>Elysia</taxon>
    </lineage>
</organism>
<name>A0AAE1AQ38_9GAST</name>
<comment type="catalytic activity">
    <reaction evidence="8">
        <text>alpha-D-glucosaminyl-[heparan sulfate](n) + 3'-phosphoadenylyl sulfate = 6-sulfo-alpha-D-glucosaminyl-[heparan sulfate](n) + adenosine 3',5'-bisphosphate + H(+)</text>
        <dbReference type="Rhea" id="RHEA:56604"/>
        <dbReference type="Rhea" id="RHEA-COMP:9830"/>
        <dbReference type="Rhea" id="RHEA-COMP:14621"/>
        <dbReference type="ChEBI" id="CHEBI:15378"/>
        <dbReference type="ChEBI" id="CHEBI:58339"/>
        <dbReference type="ChEBI" id="CHEBI:58343"/>
        <dbReference type="ChEBI" id="CHEBI:58388"/>
        <dbReference type="ChEBI" id="CHEBI:140604"/>
    </reaction>
</comment>
<keyword evidence="3 8" id="KW-0808">Transferase</keyword>
<keyword evidence="7" id="KW-0325">Glycoprotein</keyword>
<comment type="caution">
    <text evidence="9">The sequence shown here is derived from an EMBL/GenBank/DDBJ whole genome shotgun (WGS) entry which is preliminary data.</text>
</comment>
<dbReference type="EC" id="2.8.2.-" evidence="8"/>
<dbReference type="GO" id="GO:0017095">
    <property type="term" value="F:heparan sulfate 6-sulfotransferase activity"/>
    <property type="evidence" value="ECO:0007669"/>
    <property type="project" value="TreeGrafter"/>
</dbReference>
<dbReference type="PANTHER" id="PTHR12812:SF0">
    <property type="entry name" value="HEPARAN-SULFATE 6-O-SULFOTRANSFERASE"/>
    <property type="match status" value="1"/>
</dbReference>
<dbReference type="GO" id="GO:0016020">
    <property type="term" value="C:membrane"/>
    <property type="evidence" value="ECO:0007669"/>
    <property type="project" value="UniProtKB-SubCell"/>
</dbReference>
<dbReference type="InterPro" id="IPR027417">
    <property type="entry name" value="P-loop_NTPase"/>
</dbReference>
<evidence type="ECO:0000256" key="3">
    <source>
        <dbReference type="ARBA" id="ARBA00022679"/>
    </source>
</evidence>
<evidence type="ECO:0000313" key="10">
    <source>
        <dbReference type="Proteomes" id="UP001283361"/>
    </source>
</evidence>
<comment type="subcellular location">
    <subcellularLocation>
        <location evidence="1">Membrane</location>
        <topology evidence="1">Single-pass membrane protein</topology>
    </subcellularLocation>
    <subcellularLocation>
        <location evidence="8">Membrane</location>
        <topology evidence="8">Single-pass type II membrane protein</topology>
    </subcellularLocation>
</comment>
<dbReference type="Proteomes" id="UP001283361">
    <property type="component" value="Unassembled WGS sequence"/>
</dbReference>
<protein>
    <recommendedName>
        <fullName evidence="8">Heparan-sulfate 6-O-sulfotransferase</fullName>
        <ecNumber evidence="8">2.8.2.-</ecNumber>
    </recommendedName>
</protein>
<evidence type="ECO:0000256" key="4">
    <source>
        <dbReference type="ARBA" id="ARBA00022692"/>
    </source>
</evidence>
<evidence type="ECO:0000256" key="7">
    <source>
        <dbReference type="ARBA" id="ARBA00023180"/>
    </source>
</evidence>
<keyword evidence="4" id="KW-0812">Transmembrane</keyword>
<keyword evidence="10" id="KW-1185">Reference proteome</keyword>
<evidence type="ECO:0000256" key="1">
    <source>
        <dbReference type="ARBA" id="ARBA00004167"/>
    </source>
</evidence>
<dbReference type="Gene3D" id="3.40.50.300">
    <property type="entry name" value="P-loop containing nucleotide triphosphate hydrolases"/>
    <property type="match status" value="1"/>
</dbReference>
<sequence>MLSQVRLPQFSDKDARVKLVVVRNKKLGSGVTSMTIGGIKILQVVTAVYFFGSSRVWNYFSIYQSSEMPSSDQSTTSSLFRFWTYYRLHMSRETSQMWMAAASSLAILLWVGTYVHLSSSMLDASNTARVERALAADARISAENFDFWRSKGLRLWEKTFLKEDPDGVHLDDVQAYRSNLLIRHSLPKHHVQVTPAKVNFNQSDVLVMLHIQKTGGTSWDNHLVLNMEPGCTCHGMNERTRVECRCWNSKDQVWMINRNSVNWPCGLHASYTEMTSCLDSWFTAQPNENRTRKYRYMTILRDPVTRFFSEWMNVRGGRTWMESRLHCDGRDATVEEVPWCFEGSRWVEPTLDEYIACPGNMGINRMTRMLANLSLSDCYRLDSKKSKAQRDEIMLASAKANLAQFTAFGLTEYPEETQALIEKSVSGMKFKSPLLRDPDINYGTSYVILSDEVWNKMVDVNHLDVRLYQYAKDLFFQRLESVGISIPDGQYEAVSVPENFTYKTVQIV</sequence>
<proteinExistence type="inferred from homology"/>
<evidence type="ECO:0000256" key="2">
    <source>
        <dbReference type="ARBA" id="ARBA00010109"/>
    </source>
</evidence>
<evidence type="ECO:0000256" key="6">
    <source>
        <dbReference type="ARBA" id="ARBA00023136"/>
    </source>
</evidence>
<comment type="similarity">
    <text evidence="2 8">Belongs to the sulfotransferase 6 family.</text>
</comment>
<keyword evidence="6 8" id="KW-0472">Membrane</keyword>